<evidence type="ECO:0000313" key="4">
    <source>
        <dbReference type="Proteomes" id="UP001500279"/>
    </source>
</evidence>
<organism evidence="3 4">
    <name type="scientific">Ideonella azotifigens</name>
    <dbReference type="NCBI Taxonomy" id="513160"/>
    <lineage>
        <taxon>Bacteria</taxon>
        <taxon>Pseudomonadati</taxon>
        <taxon>Pseudomonadota</taxon>
        <taxon>Betaproteobacteria</taxon>
        <taxon>Burkholderiales</taxon>
        <taxon>Sphaerotilaceae</taxon>
        <taxon>Ideonella</taxon>
    </lineage>
</organism>
<dbReference type="Proteomes" id="UP001500279">
    <property type="component" value="Unassembled WGS sequence"/>
</dbReference>
<feature type="transmembrane region" description="Helical" evidence="1">
    <location>
        <begin position="109"/>
        <end position="133"/>
    </location>
</feature>
<feature type="transmembrane region" description="Helical" evidence="1">
    <location>
        <begin position="329"/>
        <end position="347"/>
    </location>
</feature>
<keyword evidence="3" id="KW-0012">Acyltransferase</keyword>
<dbReference type="Pfam" id="PF01757">
    <property type="entry name" value="Acyl_transf_3"/>
    <property type="match status" value="1"/>
</dbReference>
<feature type="transmembrane region" description="Helical" evidence="1">
    <location>
        <begin position="59"/>
        <end position="82"/>
    </location>
</feature>
<keyword evidence="1" id="KW-0812">Transmembrane</keyword>
<feature type="transmembrane region" description="Helical" evidence="1">
    <location>
        <begin position="202"/>
        <end position="218"/>
    </location>
</feature>
<feature type="domain" description="Acyltransferase 3" evidence="2">
    <location>
        <begin position="24"/>
        <end position="371"/>
    </location>
</feature>
<feature type="transmembrane region" description="Helical" evidence="1">
    <location>
        <begin position="27"/>
        <end position="47"/>
    </location>
</feature>
<evidence type="ECO:0000256" key="1">
    <source>
        <dbReference type="SAM" id="Phobius"/>
    </source>
</evidence>
<dbReference type="PANTHER" id="PTHR23028:SF53">
    <property type="entry name" value="ACYL_TRANSF_3 DOMAIN-CONTAINING PROTEIN"/>
    <property type="match status" value="1"/>
</dbReference>
<proteinExistence type="predicted"/>
<keyword evidence="3" id="KW-0808">Transferase</keyword>
<dbReference type="InterPro" id="IPR050879">
    <property type="entry name" value="Acyltransferase_3"/>
</dbReference>
<comment type="caution">
    <text evidence="3">The sequence shown here is derived from an EMBL/GenBank/DDBJ whole genome shotgun (WGS) entry which is preliminary data.</text>
</comment>
<name>A0ABN1JHS9_9BURK</name>
<gene>
    <name evidence="3" type="ORF">GCM10009107_01110</name>
</gene>
<feature type="transmembrane region" description="Helical" evidence="1">
    <location>
        <begin position="230"/>
        <end position="248"/>
    </location>
</feature>
<feature type="transmembrane region" description="Helical" evidence="1">
    <location>
        <begin position="169"/>
        <end position="190"/>
    </location>
</feature>
<keyword evidence="4" id="KW-1185">Reference proteome</keyword>
<dbReference type="InterPro" id="IPR002656">
    <property type="entry name" value="Acyl_transf_3_dom"/>
</dbReference>
<feature type="transmembrane region" description="Helical" evidence="1">
    <location>
        <begin position="359"/>
        <end position="379"/>
    </location>
</feature>
<reference evidence="3 4" key="1">
    <citation type="journal article" date="2019" name="Int. J. Syst. Evol. Microbiol.">
        <title>The Global Catalogue of Microorganisms (GCM) 10K type strain sequencing project: providing services to taxonomists for standard genome sequencing and annotation.</title>
        <authorList>
            <consortium name="The Broad Institute Genomics Platform"/>
            <consortium name="The Broad Institute Genome Sequencing Center for Infectious Disease"/>
            <person name="Wu L."/>
            <person name="Ma J."/>
        </authorList>
    </citation>
    <scope>NUCLEOTIDE SEQUENCE [LARGE SCALE GENOMIC DNA]</scope>
    <source>
        <strain evidence="3 4">JCM 15503</strain>
    </source>
</reference>
<dbReference type="EMBL" id="BAAAEW010000002">
    <property type="protein sequence ID" value="GAA0739937.1"/>
    <property type="molecule type" value="Genomic_DNA"/>
</dbReference>
<dbReference type="GO" id="GO:0016746">
    <property type="term" value="F:acyltransferase activity"/>
    <property type="evidence" value="ECO:0007669"/>
    <property type="project" value="UniProtKB-KW"/>
</dbReference>
<protein>
    <submittedName>
        <fullName evidence="3">Acyltransferase</fullName>
    </submittedName>
</protein>
<keyword evidence="1" id="KW-0472">Membrane</keyword>
<accession>A0ABN1JHS9</accession>
<dbReference type="PANTHER" id="PTHR23028">
    <property type="entry name" value="ACETYLTRANSFERASE"/>
    <property type="match status" value="1"/>
</dbReference>
<keyword evidence="1" id="KW-1133">Transmembrane helix</keyword>
<sequence>MLLPFALNTAAAPLPFHASRSLRVDTLRGVAILSVLVLHFTLAFGLLKSPLGDLLGKPLLGVLTLRGNYGVTLFFVISGFLITRQVLQRDGGLANIDLRRFYVERASRILPPLLLALAVIVLLGWVGGLPYFGSDQRGPPLPAQRWLIALASVLGFWHNLLMQQEGWGYFHYCLNVYWSLSVEEAFYLLFPLLCRLLKRPQWIALAAVALLVLGPVYRTLHPGNDIDFLYAYPACFDAIAAGVLCALASQRWRLPARWAAPVRWLAVAGMVAVWSQSFMAHPGWTFSALLGCTAIWLWASRGPQPVVVGWRGRLDSLLTPLRWLGRHSYELYLFHVLVLAGLLQFFQRDTLQPVQRLPLLAVFLLLSVLLASGVSRWVGEPALRFLRARWTVRAAARSRQSGAVA</sequence>
<evidence type="ECO:0000259" key="2">
    <source>
        <dbReference type="Pfam" id="PF01757"/>
    </source>
</evidence>
<evidence type="ECO:0000313" key="3">
    <source>
        <dbReference type="EMBL" id="GAA0739937.1"/>
    </source>
</evidence>